<dbReference type="PANTHER" id="PTHR15680">
    <property type="entry name" value="RIBOSOMAL PROTEIN L19"/>
    <property type="match status" value="1"/>
</dbReference>
<dbReference type="eggNOG" id="COG0335">
    <property type="taxonomic scope" value="Bacteria"/>
</dbReference>
<dbReference type="PRINTS" id="PR00061">
    <property type="entry name" value="RIBOSOMALL19"/>
</dbReference>
<accession>E8U5V0</accession>
<evidence type="ECO:0000256" key="2">
    <source>
        <dbReference type="ARBA" id="ARBA00022980"/>
    </source>
</evidence>
<dbReference type="Proteomes" id="UP000008635">
    <property type="component" value="Chromosome"/>
</dbReference>
<dbReference type="NCBIfam" id="TIGR01024">
    <property type="entry name" value="rplS_bact"/>
    <property type="match status" value="1"/>
</dbReference>
<dbReference type="RefSeq" id="WP_013555944.1">
    <property type="nucleotide sequence ID" value="NC_014958.1"/>
</dbReference>
<dbReference type="KEGG" id="dmr:Deima_0783"/>
<comment type="similarity">
    <text evidence="1 5 6">Belongs to the bacterial ribosomal protein bL19 family.</text>
</comment>
<dbReference type="GO" id="GO:0006412">
    <property type="term" value="P:translation"/>
    <property type="evidence" value="ECO:0007669"/>
    <property type="project" value="UniProtKB-UniRule"/>
</dbReference>
<comment type="function">
    <text evidence="5 6">This protein is located at the 30S-50S ribosomal subunit interface and may play a role in the structure and function of the aminoacyl-tRNA binding site.</text>
</comment>
<evidence type="ECO:0000256" key="1">
    <source>
        <dbReference type="ARBA" id="ARBA00005781"/>
    </source>
</evidence>
<dbReference type="EMBL" id="CP002454">
    <property type="protein sequence ID" value="ADV66439.1"/>
    <property type="molecule type" value="Genomic_DNA"/>
</dbReference>
<proteinExistence type="inferred from homology"/>
<dbReference type="FunFam" id="2.30.30.790:FF:000001">
    <property type="entry name" value="50S ribosomal protein L19"/>
    <property type="match status" value="1"/>
</dbReference>
<protein>
    <recommendedName>
        <fullName evidence="4 5">Large ribosomal subunit protein bL19</fullName>
    </recommendedName>
</protein>
<organism evidence="7 8">
    <name type="scientific">Deinococcus maricopensis (strain DSM 21211 / LMG 22137 / NRRL B-23946 / LB-34)</name>
    <dbReference type="NCBI Taxonomy" id="709986"/>
    <lineage>
        <taxon>Bacteria</taxon>
        <taxon>Thermotogati</taxon>
        <taxon>Deinococcota</taxon>
        <taxon>Deinococci</taxon>
        <taxon>Deinococcales</taxon>
        <taxon>Deinococcaceae</taxon>
        <taxon>Deinococcus</taxon>
    </lineage>
</organism>
<dbReference type="HOGENOM" id="CLU_103507_0_2_0"/>
<dbReference type="PROSITE" id="PS01015">
    <property type="entry name" value="RIBOSOMAL_L19"/>
    <property type="match status" value="1"/>
</dbReference>
<evidence type="ECO:0000256" key="3">
    <source>
        <dbReference type="ARBA" id="ARBA00023274"/>
    </source>
</evidence>
<evidence type="ECO:0000256" key="4">
    <source>
        <dbReference type="ARBA" id="ARBA00035171"/>
    </source>
</evidence>
<dbReference type="InterPro" id="IPR008991">
    <property type="entry name" value="Translation_prot_SH3-like_sf"/>
</dbReference>
<dbReference type="InterPro" id="IPR018257">
    <property type="entry name" value="Ribosomal_bL19_CS"/>
</dbReference>
<dbReference type="PANTHER" id="PTHR15680:SF9">
    <property type="entry name" value="LARGE RIBOSOMAL SUBUNIT PROTEIN BL19M"/>
    <property type="match status" value="1"/>
</dbReference>
<dbReference type="HAMAP" id="MF_00402">
    <property type="entry name" value="Ribosomal_bL19"/>
    <property type="match status" value="1"/>
</dbReference>
<evidence type="ECO:0000256" key="5">
    <source>
        <dbReference type="HAMAP-Rule" id="MF_00402"/>
    </source>
</evidence>
<sequence length="151" mass="16539">MKINRGAILRSIEQPHLKADLPDFQPGDTVRVDTKVREGNRSRLQAFEGVVIAINNSGARKSFTVRKISFGEGVERVFPLNSPLVDKITVLERGKVRRAKLYYLRELRGKAARIKNDRSRVMKDAARANAAKAAAATAAAAPAATEEAQGE</sequence>
<name>E8U5V0_DEIML</name>
<dbReference type="Pfam" id="PF01245">
    <property type="entry name" value="Ribosomal_L19"/>
    <property type="match status" value="1"/>
</dbReference>
<keyword evidence="3 5" id="KW-0687">Ribonucleoprotein</keyword>
<dbReference type="InterPro" id="IPR001857">
    <property type="entry name" value="Ribosomal_bL19"/>
</dbReference>
<dbReference type="InterPro" id="IPR038657">
    <property type="entry name" value="Ribosomal_bL19_sf"/>
</dbReference>
<reference evidence="7 8" key="1">
    <citation type="journal article" date="2011" name="Stand. Genomic Sci.">
        <title>Complete genome sequence of Deinococcus maricopensis type strain (LB-34).</title>
        <authorList>
            <person name="Pukall R."/>
            <person name="Zeytun A."/>
            <person name="Lucas S."/>
            <person name="Lapidus A."/>
            <person name="Hammon N."/>
            <person name="Deshpande S."/>
            <person name="Nolan M."/>
            <person name="Cheng J.F."/>
            <person name="Pitluck S."/>
            <person name="Liolios K."/>
            <person name="Pagani I."/>
            <person name="Mikhailova N."/>
            <person name="Ivanova N."/>
            <person name="Mavromatis K."/>
            <person name="Pati A."/>
            <person name="Tapia R."/>
            <person name="Han C."/>
            <person name="Goodwin L."/>
            <person name="Chen A."/>
            <person name="Palaniappan K."/>
            <person name="Land M."/>
            <person name="Hauser L."/>
            <person name="Chang Y.J."/>
            <person name="Jeffries C.D."/>
            <person name="Brambilla E.M."/>
            <person name="Rohde M."/>
            <person name="Goker M."/>
            <person name="Detter J.C."/>
            <person name="Woyke T."/>
            <person name="Bristow J."/>
            <person name="Eisen J.A."/>
            <person name="Markowitz V."/>
            <person name="Hugenholtz P."/>
            <person name="Kyrpides N.C."/>
            <person name="Klenk H.P."/>
        </authorList>
    </citation>
    <scope>NUCLEOTIDE SEQUENCE [LARGE SCALE GENOMIC DNA]</scope>
    <source>
        <strain evidence="8">DSM 21211 / LMG 22137 / NRRL B-23946 / LB-34</strain>
    </source>
</reference>
<evidence type="ECO:0000313" key="8">
    <source>
        <dbReference type="Proteomes" id="UP000008635"/>
    </source>
</evidence>
<dbReference type="AlphaFoldDB" id="E8U5V0"/>
<dbReference type="SUPFAM" id="SSF50104">
    <property type="entry name" value="Translation proteins SH3-like domain"/>
    <property type="match status" value="1"/>
</dbReference>
<dbReference type="Gene3D" id="2.30.30.790">
    <property type="match status" value="1"/>
</dbReference>
<evidence type="ECO:0000313" key="7">
    <source>
        <dbReference type="EMBL" id="ADV66439.1"/>
    </source>
</evidence>
<dbReference type="GO" id="GO:0022625">
    <property type="term" value="C:cytosolic large ribosomal subunit"/>
    <property type="evidence" value="ECO:0007669"/>
    <property type="project" value="TreeGrafter"/>
</dbReference>
<evidence type="ECO:0000256" key="6">
    <source>
        <dbReference type="RuleBase" id="RU000559"/>
    </source>
</evidence>
<dbReference type="OrthoDB" id="9803541at2"/>
<keyword evidence="2 5" id="KW-0689">Ribosomal protein</keyword>
<gene>
    <name evidence="5" type="primary">rplS</name>
    <name evidence="7" type="ordered locus">Deima_0783</name>
</gene>
<dbReference type="GO" id="GO:0003735">
    <property type="term" value="F:structural constituent of ribosome"/>
    <property type="evidence" value="ECO:0007669"/>
    <property type="project" value="InterPro"/>
</dbReference>
<reference evidence="8" key="2">
    <citation type="submission" date="2011-01" db="EMBL/GenBank/DDBJ databases">
        <title>The complete genome of Deinococcus maricopensis DSM 21211.</title>
        <authorList>
            <consortium name="US DOE Joint Genome Institute (JGI-PGF)"/>
            <person name="Lucas S."/>
            <person name="Copeland A."/>
            <person name="Lapidus A."/>
            <person name="Goodwin L."/>
            <person name="Pitluck S."/>
            <person name="Kyrpides N."/>
            <person name="Mavromatis K."/>
            <person name="Pagani I."/>
            <person name="Ivanova N."/>
            <person name="Ovchinnikova G."/>
            <person name="Zeytun A."/>
            <person name="Detter J.C."/>
            <person name="Han C."/>
            <person name="Land M."/>
            <person name="Hauser L."/>
            <person name="Markowitz V."/>
            <person name="Cheng J.-F."/>
            <person name="Hugenholtz P."/>
            <person name="Woyke T."/>
            <person name="Wu D."/>
            <person name="Pukall R."/>
            <person name="Gehrich-Schroeter G."/>
            <person name="Brambilla E."/>
            <person name="Klenk H.-P."/>
            <person name="Eisen J.A."/>
        </authorList>
    </citation>
    <scope>NUCLEOTIDE SEQUENCE [LARGE SCALE GENOMIC DNA]</scope>
    <source>
        <strain evidence="8">DSM 21211 / LMG 22137 / NRRL B-23946 / LB-34</strain>
    </source>
</reference>
<keyword evidence="8" id="KW-1185">Reference proteome</keyword>
<dbReference type="PIRSF" id="PIRSF002191">
    <property type="entry name" value="Ribosomal_L19"/>
    <property type="match status" value="1"/>
</dbReference>
<dbReference type="STRING" id="709986.Deima_0783"/>